<sequence>MRIGIFGATGVIGQRILAEADQRGHQVTAFSRNPAEGRRQADILDPGDAIDGLDVVVNAINSGRDPETAIANAEVFPASATALLKALERRPATRLVVIGGAGSLEVSPGRHLVDSDGFAESLPGLLGVPAEYVKVVLAQREALNRYRQSDRQWTYLSPSSALIQPGERTGRYRLGGDQLLEVTADISAEDLAVAVLDEIELPRHLQRRFTVGSAA</sequence>
<dbReference type="EMBL" id="CP015163">
    <property type="protein sequence ID" value="AXB44365.1"/>
    <property type="molecule type" value="Genomic_DNA"/>
</dbReference>
<protein>
    <submittedName>
        <fullName evidence="2">Epimerase</fullName>
    </submittedName>
</protein>
<dbReference type="InterPro" id="IPR051606">
    <property type="entry name" value="Polyketide_Oxido-like"/>
</dbReference>
<dbReference type="Pfam" id="PF13460">
    <property type="entry name" value="NAD_binding_10"/>
    <property type="match status" value="1"/>
</dbReference>
<dbReference type="OrthoDB" id="3191258at2"/>
<dbReference type="Gene3D" id="3.40.50.720">
    <property type="entry name" value="NAD(P)-binding Rossmann-like Domain"/>
    <property type="match status" value="1"/>
</dbReference>
<dbReference type="GO" id="GO:0016646">
    <property type="term" value="F:oxidoreductase activity, acting on the CH-NH group of donors, NAD or NADP as acceptor"/>
    <property type="evidence" value="ECO:0007669"/>
    <property type="project" value="TreeGrafter"/>
</dbReference>
<gene>
    <name evidence="2" type="ORF">A4R43_19090</name>
</gene>
<feature type="domain" description="NAD(P)-binding" evidence="1">
    <location>
        <begin position="7"/>
        <end position="199"/>
    </location>
</feature>
<dbReference type="InterPro" id="IPR036291">
    <property type="entry name" value="NAD(P)-bd_dom_sf"/>
</dbReference>
<dbReference type="KEGG" id="aab:A4R43_19090"/>
<reference evidence="2 3" key="1">
    <citation type="submission" date="2016-04" db="EMBL/GenBank/DDBJ databases">
        <title>Complete genome sequence and analysis of deep-sea sediment isolate, Amycolatopsis sp. WP1.</title>
        <authorList>
            <person name="Wang H."/>
            <person name="Chen S."/>
            <person name="Wu Q."/>
        </authorList>
    </citation>
    <scope>NUCLEOTIDE SEQUENCE [LARGE SCALE GENOMIC DNA]</scope>
    <source>
        <strain evidence="2 3">WP1</strain>
    </source>
</reference>
<dbReference type="PANTHER" id="PTHR43355">
    <property type="entry name" value="FLAVIN REDUCTASE (NADPH)"/>
    <property type="match status" value="1"/>
</dbReference>
<accession>A0A344L8J1</accession>
<dbReference type="PANTHER" id="PTHR43355:SF2">
    <property type="entry name" value="FLAVIN REDUCTASE (NADPH)"/>
    <property type="match status" value="1"/>
</dbReference>
<evidence type="ECO:0000313" key="2">
    <source>
        <dbReference type="EMBL" id="AXB44365.1"/>
    </source>
</evidence>
<organism evidence="2 3">
    <name type="scientific">Amycolatopsis albispora</name>
    <dbReference type="NCBI Taxonomy" id="1804986"/>
    <lineage>
        <taxon>Bacteria</taxon>
        <taxon>Bacillati</taxon>
        <taxon>Actinomycetota</taxon>
        <taxon>Actinomycetes</taxon>
        <taxon>Pseudonocardiales</taxon>
        <taxon>Pseudonocardiaceae</taxon>
        <taxon>Amycolatopsis</taxon>
    </lineage>
</organism>
<evidence type="ECO:0000313" key="3">
    <source>
        <dbReference type="Proteomes" id="UP000250434"/>
    </source>
</evidence>
<dbReference type="SUPFAM" id="SSF51735">
    <property type="entry name" value="NAD(P)-binding Rossmann-fold domains"/>
    <property type="match status" value="1"/>
</dbReference>
<proteinExistence type="predicted"/>
<keyword evidence="3" id="KW-1185">Reference proteome</keyword>
<dbReference type="InterPro" id="IPR016040">
    <property type="entry name" value="NAD(P)-bd_dom"/>
</dbReference>
<dbReference type="Proteomes" id="UP000250434">
    <property type="component" value="Chromosome"/>
</dbReference>
<evidence type="ECO:0000259" key="1">
    <source>
        <dbReference type="Pfam" id="PF13460"/>
    </source>
</evidence>
<name>A0A344L8J1_9PSEU</name>
<dbReference type="AlphaFoldDB" id="A0A344L8J1"/>
<dbReference type="RefSeq" id="WP_113693607.1">
    <property type="nucleotide sequence ID" value="NZ_CP015163.1"/>
</dbReference>